<dbReference type="SUPFAM" id="SSF51182">
    <property type="entry name" value="RmlC-like cupins"/>
    <property type="match status" value="1"/>
</dbReference>
<protein>
    <recommendedName>
        <fullName evidence="3">Cupin 2 conserved barrel domain-containing protein</fullName>
    </recommendedName>
</protein>
<keyword evidence="2" id="KW-1185">Reference proteome</keyword>
<dbReference type="InterPro" id="IPR011051">
    <property type="entry name" value="RmlC_Cupin_sf"/>
</dbReference>
<dbReference type="EMBL" id="CBTY010000008">
    <property type="protein sequence ID" value="CDI05524.1"/>
    <property type="molecule type" value="Genomic_DNA"/>
</dbReference>
<dbReference type="CDD" id="cd02208">
    <property type="entry name" value="cupin_RmlC-like"/>
    <property type="match status" value="1"/>
</dbReference>
<evidence type="ECO:0008006" key="3">
    <source>
        <dbReference type="Google" id="ProtNLM"/>
    </source>
</evidence>
<dbReference type="Gene3D" id="2.60.120.10">
    <property type="entry name" value="Jelly Rolls"/>
    <property type="match status" value="1"/>
</dbReference>
<organism evidence="1 2">
    <name type="scientific">Candidatus Nitrosotenuis uzonensis</name>
    <dbReference type="NCBI Taxonomy" id="1407055"/>
    <lineage>
        <taxon>Archaea</taxon>
        <taxon>Nitrososphaerota</taxon>
        <taxon>Candidatus Nitrosotenuis</taxon>
    </lineage>
</organism>
<comment type="caution">
    <text evidence="1">The sequence shown here is derived from an EMBL/GenBank/DDBJ whole genome shotgun (WGS) entry which is preliminary data.</text>
</comment>
<dbReference type="RefSeq" id="WP_048195377.1">
    <property type="nucleotide sequence ID" value="NZ_CBTY010000008.1"/>
</dbReference>
<dbReference type="AlphaFoldDB" id="V6ASG1"/>
<dbReference type="Proteomes" id="UP000018159">
    <property type="component" value="Unassembled WGS sequence"/>
</dbReference>
<dbReference type="STRING" id="1407055.NITUZ_30216"/>
<sequence length="121" mass="14026">MELIYEKESTDARGKILFLSYGQKRINIVEIKKGFSRGGHYHDFDTIHYILSGTIEYREKDIMTAKEQVRTVTAPDIIRIPAMAAHLLTAIDDTIFAEEMSQNYTATEYPEYRKIVTEKMT</sequence>
<evidence type="ECO:0000313" key="2">
    <source>
        <dbReference type="Proteomes" id="UP000018159"/>
    </source>
</evidence>
<evidence type="ECO:0000313" key="1">
    <source>
        <dbReference type="EMBL" id="CDI05524.1"/>
    </source>
</evidence>
<accession>V6ASG1</accession>
<dbReference type="OrthoDB" id="11450at2157"/>
<proteinExistence type="predicted"/>
<dbReference type="InterPro" id="IPR014710">
    <property type="entry name" value="RmlC-like_jellyroll"/>
</dbReference>
<gene>
    <name evidence="1" type="ORF">NITUZ_30216</name>
</gene>
<reference evidence="1 2" key="1">
    <citation type="journal article" date="2013" name="PLoS ONE">
        <title>Enrichment and Genome Sequence of the Group I.1a Ammonia-Oxidizing Archaeon ?Ca. Nitrosotenuis uzonensis? Representing a Clade Globally.</title>
        <authorList>
            <person name="Lebedeva E.V."/>
            <person name="Hatzenpichler R."/>
            <person name="Pelletier E."/>
            <person name="Schuster N."/>
            <person name="Hauzmayer S."/>
            <person name="Bulaev A."/>
            <person name="Grigor'eva N.V."/>
            <person name="Galushko A."/>
            <person name="Schmid M."/>
            <person name="Palatinszky M."/>
            <person name="Le Paslier D."/>
            <person name="Daims H."/>
            <person name="Wagner M."/>
        </authorList>
    </citation>
    <scope>NUCLEOTIDE SEQUENCE [LARGE SCALE GENOMIC DNA]</scope>
    <source>
        <strain evidence="1 2">N4</strain>
    </source>
</reference>
<name>V6ASG1_9ARCH</name>